<dbReference type="RefSeq" id="XP_016483262.1">
    <property type="nucleotide sequence ID" value="XM_016627776.1"/>
</dbReference>
<proteinExistence type="predicted"/>
<evidence type="ECO:0000313" key="1">
    <source>
        <dbReference type="RefSeq" id="XP_016483262.1"/>
    </source>
</evidence>
<accession>A0A1S4B2V8</accession>
<sequence length="161" mass="19242">MNFLSQIARFWVQKGQLLDEWEPWIDVNQSTPSICPKIVQRLEEFFGFLGRYFEDFEDYIYEKRYKKKKRKQMAGVQISFEFFLREKKEATETDILLALVHFLISGSKRKFWIKFQVEVCGWDSEFLGSIDSVRVGLSQFQFGYSFCSTLLSHFFVFDSEN</sequence>
<dbReference type="PaxDb" id="4097-A0A1S4B2V8"/>
<protein>
    <submittedName>
        <fullName evidence="1">Uncharacterized protein</fullName>
    </submittedName>
</protein>
<dbReference type="KEGG" id="nta:107803976"/>
<gene>
    <name evidence="1" type="primary">LOC107803976</name>
</gene>
<dbReference type="AlphaFoldDB" id="A0A1S4B2V8"/>
<reference evidence="1" key="1">
    <citation type="submission" date="2025-08" db="UniProtKB">
        <authorList>
            <consortium name="RefSeq"/>
        </authorList>
    </citation>
    <scope>IDENTIFICATION</scope>
</reference>
<name>A0A1S4B2V8_TOBAC</name>
<organism evidence="1">
    <name type="scientific">Nicotiana tabacum</name>
    <name type="common">Common tobacco</name>
    <dbReference type="NCBI Taxonomy" id="4097"/>
    <lineage>
        <taxon>Eukaryota</taxon>
        <taxon>Viridiplantae</taxon>
        <taxon>Streptophyta</taxon>
        <taxon>Embryophyta</taxon>
        <taxon>Tracheophyta</taxon>
        <taxon>Spermatophyta</taxon>
        <taxon>Magnoliopsida</taxon>
        <taxon>eudicotyledons</taxon>
        <taxon>Gunneridae</taxon>
        <taxon>Pentapetalae</taxon>
        <taxon>asterids</taxon>
        <taxon>lamiids</taxon>
        <taxon>Solanales</taxon>
        <taxon>Solanaceae</taxon>
        <taxon>Nicotianoideae</taxon>
        <taxon>Nicotianeae</taxon>
        <taxon>Nicotiana</taxon>
    </lineage>
</organism>